<keyword evidence="2" id="KW-1185">Reference proteome</keyword>
<sequence length="99" mass="11093">MLHKVAEADGWRGRIAATYSVSGSDERGSPRIPLKLPPGGKQILDDKDLIPASFTGVKSTLSLPLLLLQLLLPYRSAYYHRFLLFHFRLLSRCRNGGEK</sequence>
<accession>A0ABV0SRG0</accession>
<evidence type="ECO:0000313" key="1">
    <source>
        <dbReference type="EMBL" id="MEQ2222366.1"/>
    </source>
</evidence>
<proteinExistence type="predicted"/>
<organism evidence="1 2">
    <name type="scientific">Ilyodon furcidens</name>
    <name type="common">goldbreast splitfin</name>
    <dbReference type="NCBI Taxonomy" id="33524"/>
    <lineage>
        <taxon>Eukaryota</taxon>
        <taxon>Metazoa</taxon>
        <taxon>Chordata</taxon>
        <taxon>Craniata</taxon>
        <taxon>Vertebrata</taxon>
        <taxon>Euteleostomi</taxon>
        <taxon>Actinopterygii</taxon>
        <taxon>Neopterygii</taxon>
        <taxon>Teleostei</taxon>
        <taxon>Neoteleostei</taxon>
        <taxon>Acanthomorphata</taxon>
        <taxon>Ovalentaria</taxon>
        <taxon>Atherinomorphae</taxon>
        <taxon>Cyprinodontiformes</taxon>
        <taxon>Goodeidae</taxon>
        <taxon>Ilyodon</taxon>
    </lineage>
</organism>
<dbReference type="Proteomes" id="UP001482620">
    <property type="component" value="Unassembled WGS sequence"/>
</dbReference>
<reference evidence="1 2" key="1">
    <citation type="submission" date="2021-06" db="EMBL/GenBank/DDBJ databases">
        <authorList>
            <person name="Palmer J.M."/>
        </authorList>
    </citation>
    <scope>NUCLEOTIDE SEQUENCE [LARGE SCALE GENOMIC DNA]</scope>
    <source>
        <strain evidence="2">if_2019</strain>
        <tissue evidence="1">Muscle</tissue>
    </source>
</reference>
<evidence type="ECO:0000313" key="2">
    <source>
        <dbReference type="Proteomes" id="UP001482620"/>
    </source>
</evidence>
<comment type="caution">
    <text evidence="1">The sequence shown here is derived from an EMBL/GenBank/DDBJ whole genome shotgun (WGS) entry which is preliminary data.</text>
</comment>
<protein>
    <submittedName>
        <fullName evidence="1">Uncharacterized protein</fullName>
    </submittedName>
</protein>
<dbReference type="EMBL" id="JAHRIQ010003115">
    <property type="protein sequence ID" value="MEQ2222366.1"/>
    <property type="molecule type" value="Genomic_DNA"/>
</dbReference>
<gene>
    <name evidence="1" type="ORF">ILYODFUR_025457</name>
</gene>
<name>A0ABV0SRG0_9TELE</name>